<dbReference type="OrthoDB" id="410104at2759"/>
<organism evidence="1 2">
    <name type="scientific">Ancylostoma caninum</name>
    <name type="common">Dog hookworm</name>
    <dbReference type="NCBI Taxonomy" id="29170"/>
    <lineage>
        <taxon>Eukaryota</taxon>
        <taxon>Metazoa</taxon>
        <taxon>Ecdysozoa</taxon>
        <taxon>Nematoda</taxon>
        <taxon>Chromadorea</taxon>
        <taxon>Rhabditida</taxon>
        <taxon>Rhabditina</taxon>
        <taxon>Rhabditomorpha</taxon>
        <taxon>Strongyloidea</taxon>
        <taxon>Ancylostomatidae</taxon>
        <taxon>Ancylostomatinae</taxon>
        <taxon>Ancylostoma</taxon>
    </lineage>
</organism>
<gene>
    <name evidence="1" type="ORF">ANCCAN_08316</name>
</gene>
<dbReference type="AlphaFoldDB" id="A0A368GQU1"/>
<comment type="caution">
    <text evidence="1">The sequence shown here is derived from an EMBL/GenBank/DDBJ whole genome shotgun (WGS) entry which is preliminary data.</text>
</comment>
<protein>
    <submittedName>
        <fullName evidence="1">Uncharacterized protein</fullName>
    </submittedName>
</protein>
<dbReference type="EMBL" id="JOJR01000096">
    <property type="protein sequence ID" value="RCN45659.1"/>
    <property type="molecule type" value="Genomic_DNA"/>
</dbReference>
<name>A0A368GQU1_ANCCA</name>
<keyword evidence="2" id="KW-1185">Reference proteome</keyword>
<proteinExistence type="predicted"/>
<dbReference type="STRING" id="29170.A0A368GQU1"/>
<dbReference type="Proteomes" id="UP000252519">
    <property type="component" value="Unassembled WGS sequence"/>
</dbReference>
<evidence type="ECO:0000313" key="2">
    <source>
        <dbReference type="Proteomes" id="UP000252519"/>
    </source>
</evidence>
<dbReference type="PANTHER" id="PTHR47027:SF20">
    <property type="entry name" value="REVERSE TRANSCRIPTASE-LIKE PROTEIN WITH RNA-DIRECTED DNA POLYMERASE DOMAIN"/>
    <property type="match status" value="1"/>
</dbReference>
<sequence>MKVFTHCLLTRIRRTLDEAQPVEQAGFRRKFSTLDHIITCCRLIEAAREYQESLVLTFVDYKKAFDSVEPAKVWKALEEQGVESRYIKRGKWGLLPYLGGCRIPLAGLRLTLAGTGQPPNRDMVHRAERMLGYHKAQLTKAENALRKKIADVDPTIMERVILTRNPGMDMEAILDRKQCLIISASTIDHAVSFLKSR</sequence>
<accession>A0A368GQU1</accession>
<reference evidence="1 2" key="1">
    <citation type="submission" date="2014-10" db="EMBL/GenBank/DDBJ databases">
        <title>Draft genome of the hookworm Ancylostoma caninum.</title>
        <authorList>
            <person name="Mitreva M."/>
        </authorList>
    </citation>
    <scope>NUCLEOTIDE SEQUENCE [LARGE SCALE GENOMIC DNA]</scope>
    <source>
        <strain evidence="1 2">Baltimore</strain>
    </source>
</reference>
<dbReference type="PANTHER" id="PTHR47027">
    <property type="entry name" value="REVERSE TRANSCRIPTASE DOMAIN-CONTAINING PROTEIN"/>
    <property type="match status" value="1"/>
</dbReference>
<evidence type="ECO:0000313" key="1">
    <source>
        <dbReference type="EMBL" id="RCN45659.1"/>
    </source>
</evidence>